<name>A0A6P1XYH6_9SPIR</name>
<dbReference type="AlphaFoldDB" id="A0A6P1XYH6"/>
<proteinExistence type="inferred from homology"/>
<dbReference type="EMBL" id="CP048020">
    <property type="protein sequence ID" value="QHX42103.1"/>
    <property type="molecule type" value="Genomic_DNA"/>
</dbReference>
<keyword evidence="1" id="KW-0812">Transmembrane</keyword>
<organism evidence="2 3">
    <name type="scientific">Treponema vincentii</name>
    <dbReference type="NCBI Taxonomy" id="69710"/>
    <lineage>
        <taxon>Bacteria</taxon>
        <taxon>Pseudomonadati</taxon>
        <taxon>Spirochaetota</taxon>
        <taxon>Spirochaetia</taxon>
        <taxon>Spirochaetales</taxon>
        <taxon>Treponemataceae</taxon>
        <taxon>Treponema</taxon>
    </lineage>
</organism>
<comment type="function">
    <text evidence="1">Involved in the import of queuosine (Q) precursors, required for Q precursor salvage.</text>
</comment>
<evidence type="ECO:0000313" key="2">
    <source>
        <dbReference type="EMBL" id="QHX42103.1"/>
    </source>
</evidence>
<feature type="transmembrane region" description="Helical" evidence="1">
    <location>
        <begin position="19"/>
        <end position="38"/>
    </location>
</feature>
<dbReference type="RefSeq" id="WP_162661917.1">
    <property type="nucleotide sequence ID" value="NZ_CP048020.1"/>
</dbReference>
<dbReference type="GO" id="GO:0005886">
    <property type="term" value="C:plasma membrane"/>
    <property type="evidence" value="ECO:0007669"/>
    <property type="project" value="UniProtKB-SubCell"/>
</dbReference>
<keyword evidence="1" id="KW-1133">Transmembrane helix</keyword>
<dbReference type="NCBIfam" id="TIGR00697">
    <property type="entry name" value="queuosine precursor transporter"/>
    <property type="match status" value="1"/>
</dbReference>
<evidence type="ECO:0000256" key="1">
    <source>
        <dbReference type="HAMAP-Rule" id="MF_02088"/>
    </source>
</evidence>
<sequence length="237" mass="26720">MNDTILTDEAKGFTKKKNFLPVLSGLFIGVLVLSNILAVKMVQIGPFVFDGGTLLFPFSYIFGDVLTEVYGYRDTRKVIWTGFVVLIFMAFNVWLVSILPAEGGWNLQSDFNNILLQMPRISAGSICGYFVGEYSNSTVLSKMKVLTSGKHLWMRTIGSTLVGELLDSVIFVMISFSGLYASSVLIIMAFSNYLFKTTIEVVCTPFTYLVVNFFKKHEQLDTYDYGERYNPLPQFSR</sequence>
<accession>A0A6P1XYH6</accession>
<dbReference type="Pfam" id="PF02592">
    <property type="entry name" value="Vut_1"/>
    <property type="match status" value="1"/>
</dbReference>
<reference evidence="2 3" key="1">
    <citation type="submission" date="2020-01" db="EMBL/GenBank/DDBJ databases">
        <title>Complete genome sequence of a human oral phylogroup 1 Treponema sp. strain ATCC 700766, originally isolated from periodontitis dental plaque.</title>
        <authorList>
            <person name="Chan Y."/>
            <person name="Huo Y.-B."/>
            <person name="Yu X.-L."/>
            <person name="Zeng H."/>
            <person name="Leung W.-K."/>
            <person name="Watt R.M."/>
        </authorList>
    </citation>
    <scope>NUCLEOTIDE SEQUENCE [LARGE SCALE GENOMIC DNA]</scope>
    <source>
        <strain evidence="2 3">OMZ 804</strain>
    </source>
</reference>
<feature type="transmembrane region" description="Helical" evidence="1">
    <location>
        <begin position="44"/>
        <end position="66"/>
    </location>
</feature>
<dbReference type="KEGG" id="trz:GWP43_00010"/>
<keyword evidence="1" id="KW-0813">Transport</keyword>
<protein>
    <recommendedName>
        <fullName evidence="1">Probable queuosine precursor transporter</fullName>
        <shortName evidence="1">Q precursor transporter</shortName>
    </recommendedName>
</protein>
<keyword evidence="1" id="KW-1003">Cell membrane</keyword>
<feature type="transmembrane region" description="Helical" evidence="1">
    <location>
        <begin position="78"/>
        <end position="99"/>
    </location>
</feature>
<gene>
    <name evidence="2" type="ORF">GWP43_00010</name>
</gene>
<comment type="similarity">
    <text evidence="1">Belongs to the vitamin uptake transporter (VUT/ECF) (TC 2.A.88) family. Q precursor transporter subfamily.</text>
</comment>
<comment type="subcellular location">
    <subcellularLocation>
        <location evidence="1">Cell membrane</location>
        <topology evidence="1">Multi-pass membrane protein</topology>
    </subcellularLocation>
</comment>
<keyword evidence="1" id="KW-0472">Membrane</keyword>
<feature type="transmembrane region" description="Helical" evidence="1">
    <location>
        <begin position="169"/>
        <end position="190"/>
    </location>
</feature>
<evidence type="ECO:0000313" key="3">
    <source>
        <dbReference type="Proteomes" id="UP000464374"/>
    </source>
</evidence>
<dbReference type="GO" id="GO:0022857">
    <property type="term" value="F:transmembrane transporter activity"/>
    <property type="evidence" value="ECO:0007669"/>
    <property type="project" value="UniProtKB-UniRule"/>
</dbReference>
<dbReference type="Proteomes" id="UP000464374">
    <property type="component" value="Chromosome"/>
</dbReference>
<dbReference type="HAMAP" id="MF_02088">
    <property type="entry name" value="Q_prec_transport"/>
    <property type="match status" value="1"/>
</dbReference>
<dbReference type="InterPro" id="IPR003744">
    <property type="entry name" value="YhhQ"/>
</dbReference>
<dbReference type="PANTHER" id="PTHR34300:SF2">
    <property type="entry name" value="QUEUOSINE PRECURSOR TRANSPORTER-RELATED"/>
    <property type="match status" value="1"/>
</dbReference>
<dbReference type="PANTHER" id="PTHR34300">
    <property type="entry name" value="QUEUOSINE PRECURSOR TRANSPORTER-RELATED"/>
    <property type="match status" value="1"/>
</dbReference>